<dbReference type="SUPFAM" id="SSF56281">
    <property type="entry name" value="Metallo-hydrolase/oxidoreductase"/>
    <property type="match status" value="1"/>
</dbReference>
<dbReference type="InterPro" id="IPR050662">
    <property type="entry name" value="Sec-metab_biosynth-thioest"/>
</dbReference>
<dbReference type="AlphaFoldDB" id="A0A6J4SWK1"/>
<dbReference type="PANTHER" id="PTHR23131:SF4">
    <property type="entry name" value="METALLO-BETA-LACTAMASE SUPERFAMILY POTEIN"/>
    <property type="match status" value="1"/>
</dbReference>
<sequence length="355" mass="38378">MTGTPAARSAPPAEDPFAAATAVGIHRLSIPTPFAVGRVNVYLIEDEPLTLVDTGPNSGTSLDELERGLAGLGHSVTDIQLVLLTHQHIDHLGLVDVIRRRSGAEVAASDVLRPFVEHYGEKAEADDDFAVELMQRNGVPAETARALRSVSAAFRGWGAHTTVDRVLRDGERIVMRDRTLQVAGRPGHSPSDTVFHDAARRLLIGGDHLLASISSNPLITRPPRGERRTQALVVYLESLRRTRAMDVELILPGHGDPVTDHRGLIDARLSLHERRAAKLGRLIEERPRTAHELAHVLWGDVALTQAYLTLSEVLGHTDLLVNAGRVHEGDAGGVVRFVAGTPDGRVDLPSLGTEI</sequence>
<accession>A0A6J4SWK1</accession>
<keyword evidence="2" id="KW-0378">Hydrolase</keyword>
<proteinExistence type="predicted"/>
<protein>
    <submittedName>
        <fullName evidence="2">Hydroxyacylglutathione hydrolase</fullName>
        <ecNumber evidence="2">3.1.2.6</ecNumber>
    </submittedName>
</protein>
<dbReference type="InterPro" id="IPR001279">
    <property type="entry name" value="Metallo-B-lactamas"/>
</dbReference>
<dbReference type="Gene3D" id="3.60.15.10">
    <property type="entry name" value="Ribonuclease Z/Hydroxyacylglutathione hydrolase-like"/>
    <property type="match status" value="1"/>
</dbReference>
<evidence type="ECO:0000259" key="1">
    <source>
        <dbReference type="SMART" id="SM00849"/>
    </source>
</evidence>
<organism evidence="2">
    <name type="scientific">uncultured Solirubrobacterales bacterium</name>
    <dbReference type="NCBI Taxonomy" id="768556"/>
    <lineage>
        <taxon>Bacteria</taxon>
        <taxon>Bacillati</taxon>
        <taxon>Actinomycetota</taxon>
        <taxon>Thermoleophilia</taxon>
        <taxon>Solirubrobacterales</taxon>
        <taxon>environmental samples</taxon>
    </lineage>
</organism>
<name>A0A6J4SWK1_9ACTN</name>
<evidence type="ECO:0000313" key="2">
    <source>
        <dbReference type="EMBL" id="CAA9507377.1"/>
    </source>
</evidence>
<dbReference type="GO" id="GO:0004416">
    <property type="term" value="F:hydroxyacylglutathione hydrolase activity"/>
    <property type="evidence" value="ECO:0007669"/>
    <property type="project" value="UniProtKB-EC"/>
</dbReference>
<dbReference type="SMART" id="SM00849">
    <property type="entry name" value="Lactamase_B"/>
    <property type="match status" value="1"/>
</dbReference>
<reference evidence="2" key="1">
    <citation type="submission" date="2020-02" db="EMBL/GenBank/DDBJ databases">
        <authorList>
            <person name="Meier V. D."/>
        </authorList>
    </citation>
    <scope>NUCLEOTIDE SEQUENCE</scope>
    <source>
        <strain evidence="2">AVDCRST_MAG17</strain>
    </source>
</reference>
<dbReference type="EMBL" id="CADCVV010000134">
    <property type="protein sequence ID" value="CAA9507377.1"/>
    <property type="molecule type" value="Genomic_DNA"/>
</dbReference>
<feature type="domain" description="Metallo-beta-lactamase" evidence="1">
    <location>
        <begin position="38"/>
        <end position="254"/>
    </location>
</feature>
<dbReference type="PANTHER" id="PTHR23131">
    <property type="entry name" value="ENDORIBONUCLEASE LACTB2"/>
    <property type="match status" value="1"/>
</dbReference>
<gene>
    <name evidence="2" type="ORF">AVDCRST_MAG17-1761</name>
</gene>
<dbReference type="InterPro" id="IPR036866">
    <property type="entry name" value="RibonucZ/Hydroxyglut_hydro"/>
</dbReference>
<dbReference type="EC" id="3.1.2.6" evidence="2"/>
<dbReference type="Pfam" id="PF00753">
    <property type="entry name" value="Lactamase_B"/>
    <property type="match status" value="1"/>
</dbReference>